<dbReference type="RefSeq" id="WP_216238689.1">
    <property type="nucleotide sequence ID" value="NZ_JABACJ020000001.1"/>
</dbReference>
<keyword evidence="1" id="KW-0472">Membrane</keyword>
<evidence type="ECO:0000313" key="3">
    <source>
        <dbReference type="Proteomes" id="UP000723714"/>
    </source>
</evidence>
<gene>
    <name evidence="2" type="ORF">HGO97_001420</name>
</gene>
<keyword evidence="1" id="KW-0812">Transmembrane</keyword>
<dbReference type="EMBL" id="JABACJ020000001">
    <property type="protein sequence ID" value="MBU3874477.1"/>
    <property type="molecule type" value="Genomic_DNA"/>
</dbReference>
<keyword evidence="1" id="KW-1133">Transmembrane helix</keyword>
<dbReference type="Pfam" id="PF22564">
    <property type="entry name" value="HAAS"/>
    <property type="match status" value="1"/>
</dbReference>
<protein>
    <submittedName>
        <fullName evidence="2">DUF1700 domain-containing protein</fullName>
    </submittedName>
</protein>
<accession>A0ABS6CYS1</accession>
<organism evidence="2 3">
    <name type="scientific">Faecalicatena faecalis</name>
    <dbReference type="NCBI Taxonomy" id="2726362"/>
    <lineage>
        <taxon>Bacteria</taxon>
        <taxon>Bacillati</taxon>
        <taxon>Bacillota</taxon>
        <taxon>Clostridia</taxon>
        <taxon>Lachnospirales</taxon>
        <taxon>Lachnospiraceae</taxon>
        <taxon>Faecalicatena</taxon>
    </lineage>
</organism>
<comment type="caution">
    <text evidence="2">The sequence shown here is derived from an EMBL/GenBank/DDBJ whole genome shotgun (WGS) entry which is preliminary data.</text>
</comment>
<dbReference type="Proteomes" id="UP000723714">
    <property type="component" value="Unassembled WGS sequence"/>
</dbReference>
<evidence type="ECO:0000313" key="2">
    <source>
        <dbReference type="EMBL" id="MBU3874477.1"/>
    </source>
</evidence>
<evidence type="ECO:0000256" key="1">
    <source>
        <dbReference type="SAM" id="Phobius"/>
    </source>
</evidence>
<sequence>MTRSEFLTELRKALENDLSGSIVQENVEFYNQYITDEIRKGKSEEDVLSMLGDPWILARTVIDAADGTDQSTVYESGSSTYGGYENDRGRTTEQNPYVHTFGLDTWWKKLLLILGIIMIVVAIFAVVTGLIRILAPILVPILVIMIVIRMIGNRRG</sequence>
<keyword evidence="3" id="KW-1185">Reference proteome</keyword>
<reference evidence="2 3" key="1">
    <citation type="submission" date="2021-06" db="EMBL/GenBank/DDBJ databases">
        <title>Faecalicatena sp. nov. isolated from porcine feces.</title>
        <authorList>
            <person name="Oh B.S."/>
            <person name="Lee J.H."/>
        </authorList>
    </citation>
    <scope>NUCLEOTIDE SEQUENCE [LARGE SCALE GENOMIC DNA]</scope>
    <source>
        <strain evidence="2 3">AGMB00832</strain>
    </source>
</reference>
<feature type="transmembrane region" description="Helical" evidence="1">
    <location>
        <begin position="133"/>
        <end position="152"/>
    </location>
</feature>
<feature type="transmembrane region" description="Helical" evidence="1">
    <location>
        <begin position="110"/>
        <end position="127"/>
    </location>
</feature>
<name>A0ABS6CYS1_9FIRM</name>
<proteinExistence type="predicted"/>